<evidence type="ECO:0000256" key="1">
    <source>
        <dbReference type="ARBA" id="ARBA00001947"/>
    </source>
</evidence>
<dbReference type="AlphaFoldDB" id="A0A0F8YP03"/>
<evidence type="ECO:0000256" key="10">
    <source>
        <dbReference type="SAM" id="Phobius"/>
    </source>
</evidence>
<dbReference type="GO" id="GO:0016020">
    <property type="term" value="C:membrane"/>
    <property type="evidence" value="ECO:0007669"/>
    <property type="project" value="UniProtKB-SubCell"/>
</dbReference>
<keyword evidence="4 10" id="KW-0812">Transmembrane</keyword>
<dbReference type="EMBL" id="LAZR01052371">
    <property type="protein sequence ID" value="KKK83112.1"/>
    <property type="molecule type" value="Genomic_DNA"/>
</dbReference>
<dbReference type="PANTHER" id="PTHR42837:SF2">
    <property type="entry name" value="MEMBRANE METALLOPROTEASE ARASP2, CHLOROPLASTIC-RELATED"/>
    <property type="match status" value="1"/>
</dbReference>
<organism evidence="12">
    <name type="scientific">marine sediment metagenome</name>
    <dbReference type="NCBI Taxonomy" id="412755"/>
    <lineage>
        <taxon>unclassified sequences</taxon>
        <taxon>metagenomes</taxon>
        <taxon>ecological metagenomes</taxon>
    </lineage>
</organism>
<dbReference type="PROSITE" id="PS50106">
    <property type="entry name" value="PDZ"/>
    <property type="match status" value="1"/>
</dbReference>
<evidence type="ECO:0000256" key="9">
    <source>
        <dbReference type="ARBA" id="ARBA00023136"/>
    </source>
</evidence>
<protein>
    <recommendedName>
        <fullName evidence="11">PDZ domain-containing protein</fullName>
    </recommendedName>
</protein>
<keyword evidence="6" id="KW-0862">Zinc</keyword>
<dbReference type="NCBIfam" id="TIGR00054">
    <property type="entry name" value="RIP metalloprotease RseP"/>
    <property type="match status" value="1"/>
</dbReference>
<keyword evidence="7 10" id="KW-1133">Transmembrane helix</keyword>
<feature type="transmembrane region" description="Helical" evidence="10">
    <location>
        <begin position="356"/>
        <end position="373"/>
    </location>
</feature>
<keyword evidence="9 10" id="KW-0472">Membrane</keyword>
<evidence type="ECO:0000256" key="4">
    <source>
        <dbReference type="ARBA" id="ARBA00022692"/>
    </source>
</evidence>
<dbReference type="InterPro" id="IPR041489">
    <property type="entry name" value="PDZ_6"/>
</dbReference>
<proteinExistence type="predicted"/>
<dbReference type="CDD" id="cd06163">
    <property type="entry name" value="S2P-M50_PDZ_RseP-like"/>
    <property type="match status" value="1"/>
</dbReference>
<keyword evidence="5" id="KW-0378">Hydrolase</keyword>
<dbReference type="Pfam" id="PF02163">
    <property type="entry name" value="Peptidase_M50"/>
    <property type="match status" value="1"/>
</dbReference>
<evidence type="ECO:0000259" key="11">
    <source>
        <dbReference type="PROSITE" id="PS50106"/>
    </source>
</evidence>
<sequence length="390" mass="42991">RSGAWCSAMRSQRKLGGDVRPIVVNVCNFAKPARGKPALLSYDDARTLFHEFGHFLACKKIGVRVEKFSLGFGPKLFGFKRGETEYRLSAIPLGGYVKLAGDDPHEKLKGKRWEFLSRSIGARFLVIVTGPLANFVLAFFLFSLIFAVGIPGLPTEVGGVLKDTPAERAGLEIGDRIVAIEGKKVIRGEEMQRIVFANPDKELKFTIQRKSEKFTLTIIPESKKVKNLLGQEEKIGIIGITFPEELIKIRYGIGDAIQKGWRQTIGLTVLTLKGLGMLISGRVPLKSLAGPLFIAQAAGTAAQVGFTTLLGFIALFSVNLFVINLLPIPLLDGGHILFLALEGIRKKSLSIRAQEITQQIGLFIILLIFAIVIRNDIPRFIDWIRESIAR</sequence>
<keyword evidence="8" id="KW-0482">Metalloprotease</keyword>
<feature type="transmembrane region" description="Helical" evidence="10">
    <location>
        <begin position="124"/>
        <end position="150"/>
    </location>
</feature>
<evidence type="ECO:0000313" key="12">
    <source>
        <dbReference type="EMBL" id="KKK83112.1"/>
    </source>
</evidence>
<accession>A0A0F8YP03</accession>
<reference evidence="12" key="1">
    <citation type="journal article" date="2015" name="Nature">
        <title>Complex archaea that bridge the gap between prokaryotes and eukaryotes.</title>
        <authorList>
            <person name="Spang A."/>
            <person name="Saw J.H."/>
            <person name="Jorgensen S.L."/>
            <person name="Zaremba-Niedzwiedzka K."/>
            <person name="Martijn J."/>
            <person name="Lind A.E."/>
            <person name="van Eijk R."/>
            <person name="Schleper C."/>
            <person name="Guy L."/>
            <person name="Ettema T.J."/>
        </authorList>
    </citation>
    <scope>NUCLEOTIDE SEQUENCE</scope>
</reference>
<dbReference type="Gene3D" id="1.10.1370.40">
    <property type="match status" value="1"/>
</dbReference>
<dbReference type="InterPro" id="IPR004387">
    <property type="entry name" value="Pept_M50_Zn"/>
</dbReference>
<dbReference type="Pfam" id="PF17820">
    <property type="entry name" value="PDZ_6"/>
    <property type="match status" value="1"/>
</dbReference>
<dbReference type="SUPFAM" id="SSF50156">
    <property type="entry name" value="PDZ domain-like"/>
    <property type="match status" value="1"/>
</dbReference>
<feature type="domain" description="PDZ" evidence="11">
    <location>
        <begin position="157"/>
        <end position="195"/>
    </location>
</feature>
<keyword evidence="3" id="KW-0645">Protease</keyword>
<evidence type="ECO:0000256" key="8">
    <source>
        <dbReference type="ARBA" id="ARBA00023049"/>
    </source>
</evidence>
<gene>
    <name evidence="12" type="ORF">LCGC14_2796650</name>
</gene>
<dbReference type="InterPro" id="IPR001478">
    <property type="entry name" value="PDZ"/>
</dbReference>
<dbReference type="Gene3D" id="2.30.42.10">
    <property type="match status" value="1"/>
</dbReference>
<dbReference type="GO" id="GO:0006508">
    <property type="term" value="P:proteolysis"/>
    <property type="evidence" value="ECO:0007669"/>
    <property type="project" value="UniProtKB-KW"/>
</dbReference>
<comment type="caution">
    <text evidence="12">The sequence shown here is derived from an EMBL/GenBank/DDBJ whole genome shotgun (WGS) entry which is preliminary data.</text>
</comment>
<dbReference type="PANTHER" id="PTHR42837">
    <property type="entry name" value="REGULATOR OF SIGMA-E PROTEASE RSEP"/>
    <property type="match status" value="1"/>
</dbReference>
<dbReference type="GO" id="GO:0004222">
    <property type="term" value="F:metalloendopeptidase activity"/>
    <property type="evidence" value="ECO:0007669"/>
    <property type="project" value="InterPro"/>
</dbReference>
<feature type="non-terminal residue" evidence="12">
    <location>
        <position position="1"/>
    </location>
</feature>
<dbReference type="InterPro" id="IPR008915">
    <property type="entry name" value="Peptidase_M50"/>
</dbReference>
<dbReference type="CDD" id="cd23081">
    <property type="entry name" value="cpPDZ_EcRseP-like"/>
    <property type="match status" value="1"/>
</dbReference>
<evidence type="ECO:0000256" key="7">
    <source>
        <dbReference type="ARBA" id="ARBA00022989"/>
    </source>
</evidence>
<comment type="subcellular location">
    <subcellularLocation>
        <location evidence="2">Membrane</location>
        <topology evidence="2">Multi-pass membrane protein</topology>
    </subcellularLocation>
</comment>
<evidence type="ECO:0000256" key="3">
    <source>
        <dbReference type="ARBA" id="ARBA00022670"/>
    </source>
</evidence>
<evidence type="ECO:0000256" key="5">
    <source>
        <dbReference type="ARBA" id="ARBA00022801"/>
    </source>
</evidence>
<dbReference type="SUPFAM" id="SSF55486">
    <property type="entry name" value="Metalloproteases ('zincins'), catalytic domain"/>
    <property type="match status" value="1"/>
</dbReference>
<evidence type="ECO:0000256" key="6">
    <source>
        <dbReference type="ARBA" id="ARBA00022833"/>
    </source>
</evidence>
<evidence type="ECO:0000256" key="2">
    <source>
        <dbReference type="ARBA" id="ARBA00004141"/>
    </source>
</evidence>
<dbReference type="SMART" id="SM00228">
    <property type="entry name" value="PDZ"/>
    <property type="match status" value="1"/>
</dbReference>
<name>A0A0F8YP03_9ZZZZ</name>
<dbReference type="InterPro" id="IPR036034">
    <property type="entry name" value="PDZ_sf"/>
</dbReference>
<feature type="transmembrane region" description="Helical" evidence="10">
    <location>
        <begin position="321"/>
        <end position="344"/>
    </location>
</feature>
<feature type="transmembrane region" description="Helical" evidence="10">
    <location>
        <begin position="292"/>
        <end position="315"/>
    </location>
</feature>
<comment type="cofactor">
    <cofactor evidence="1">
        <name>Zn(2+)</name>
        <dbReference type="ChEBI" id="CHEBI:29105"/>
    </cofactor>
</comment>